<dbReference type="PROSITE" id="PS50033">
    <property type="entry name" value="UBX"/>
    <property type="match status" value="1"/>
</dbReference>
<feature type="region of interest" description="Disordered" evidence="2">
    <location>
        <begin position="441"/>
        <end position="488"/>
    </location>
</feature>
<evidence type="ECO:0000256" key="2">
    <source>
        <dbReference type="SAM" id="MobiDB-lite"/>
    </source>
</evidence>
<dbReference type="PANTHER" id="PTHR23322:SF93">
    <property type="entry name" value="UBX DOMAIN-CONTAINING PROTEIN 8"/>
    <property type="match status" value="1"/>
</dbReference>
<reference evidence="4" key="1">
    <citation type="journal article" date="2023" name="bioRxiv">
        <title>Improved chromosome-level genome assembly for marigold (Tagetes erecta).</title>
        <authorList>
            <person name="Jiang F."/>
            <person name="Yuan L."/>
            <person name="Wang S."/>
            <person name="Wang H."/>
            <person name="Xu D."/>
            <person name="Wang A."/>
            <person name="Fan W."/>
        </authorList>
    </citation>
    <scope>NUCLEOTIDE SEQUENCE</scope>
    <source>
        <strain evidence="4">WSJ</strain>
        <tissue evidence="4">Leaf</tissue>
    </source>
</reference>
<keyword evidence="5" id="KW-1185">Reference proteome</keyword>
<feature type="region of interest" description="Disordered" evidence="2">
    <location>
        <begin position="393"/>
        <end position="416"/>
    </location>
</feature>
<name>A0AAD8KA53_TARER</name>
<feature type="region of interest" description="Disordered" evidence="2">
    <location>
        <begin position="283"/>
        <end position="321"/>
    </location>
</feature>
<evidence type="ECO:0000259" key="3">
    <source>
        <dbReference type="PROSITE" id="PS50033"/>
    </source>
</evidence>
<feature type="region of interest" description="Disordered" evidence="2">
    <location>
        <begin position="208"/>
        <end position="227"/>
    </location>
</feature>
<dbReference type="GO" id="GO:0043130">
    <property type="term" value="F:ubiquitin binding"/>
    <property type="evidence" value="ECO:0007669"/>
    <property type="project" value="TreeGrafter"/>
</dbReference>
<feature type="compositionally biased region" description="Basic and acidic residues" evidence="2">
    <location>
        <begin position="128"/>
        <end position="149"/>
    </location>
</feature>
<comment type="caution">
    <text evidence="4">The sequence shown here is derived from an EMBL/GenBank/DDBJ whole genome shotgun (WGS) entry which is preliminary data.</text>
</comment>
<evidence type="ECO:0000313" key="5">
    <source>
        <dbReference type="Proteomes" id="UP001229421"/>
    </source>
</evidence>
<protein>
    <recommendedName>
        <fullName evidence="3">UBX domain-containing protein</fullName>
    </recommendedName>
</protein>
<dbReference type="SUPFAM" id="SSF54236">
    <property type="entry name" value="Ubiquitin-like"/>
    <property type="match status" value="1"/>
</dbReference>
<evidence type="ECO:0000256" key="1">
    <source>
        <dbReference type="ARBA" id="ARBA00022786"/>
    </source>
</evidence>
<dbReference type="Pfam" id="PF00789">
    <property type="entry name" value="UBX"/>
    <property type="match status" value="1"/>
</dbReference>
<dbReference type="CDD" id="cd01767">
    <property type="entry name" value="UBX"/>
    <property type="match status" value="1"/>
</dbReference>
<feature type="domain" description="UBX" evidence="3">
    <location>
        <begin position="489"/>
        <end position="567"/>
    </location>
</feature>
<dbReference type="SMART" id="SM00726">
    <property type="entry name" value="UIM"/>
    <property type="match status" value="2"/>
</dbReference>
<dbReference type="Pfam" id="PF14555">
    <property type="entry name" value="UBA_4"/>
    <property type="match status" value="1"/>
</dbReference>
<evidence type="ECO:0000313" key="4">
    <source>
        <dbReference type="EMBL" id="KAK1419107.1"/>
    </source>
</evidence>
<dbReference type="PANTHER" id="PTHR23322">
    <property type="entry name" value="FAS-ASSOCIATED PROTEIN"/>
    <property type="match status" value="1"/>
</dbReference>
<dbReference type="InterPro" id="IPR050730">
    <property type="entry name" value="UBX_domain-protein"/>
</dbReference>
<dbReference type="AlphaFoldDB" id="A0AAD8KA53"/>
<feature type="compositionally biased region" description="Basic and acidic residues" evidence="2">
    <location>
        <begin position="441"/>
        <end position="476"/>
    </location>
</feature>
<dbReference type="SMART" id="SM00166">
    <property type="entry name" value="UBX"/>
    <property type="match status" value="1"/>
</dbReference>
<dbReference type="CDD" id="cd14351">
    <property type="entry name" value="UBA_Ubx1_like"/>
    <property type="match status" value="1"/>
</dbReference>
<dbReference type="InterPro" id="IPR001012">
    <property type="entry name" value="UBX_dom"/>
</dbReference>
<dbReference type="EMBL" id="JAUHHV010000007">
    <property type="protein sequence ID" value="KAK1419107.1"/>
    <property type="molecule type" value="Genomic_DNA"/>
</dbReference>
<dbReference type="Gene3D" id="1.10.8.10">
    <property type="entry name" value="DNA helicase RuvA subunit, C-terminal domain"/>
    <property type="match status" value="1"/>
</dbReference>
<dbReference type="SUPFAM" id="SSF46934">
    <property type="entry name" value="UBA-like"/>
    <property type="match status" value="1"/>
</dbReference>
<dbReference type="InterPro" id="IPR009060">
    <property type="entry name" value="UBA-like_sf"/>
</dbReference>
<feature type="region of interest" description="Disordered" evidence="2">
    <location>
        <begin position="128"/>
        <end position="193"/>
    </location>
</feature>
<keyword evidence="1" id="KW-0833">Ubl conjugation pathway</keyword>
<gene>
    <name evidence="4" type="ORF">QVD17_28265</name>
</gene>
<dbReference type="Proteomes" id="UP001229421">
    <property type="component" value="Unassembled WGS sequence"/>
</dbReference>
<proteinExistence type="predicted"/>
<dbReference type="InterPro" id="IPR029071">
    <property type="entry name" value="Ubiquitin-like_domsf"/>
</dbReference>
<dbReference type="Gene3D" id="3.10.20.90">
    <property type="entry name" value="Phosphatidylinositol 3-kinase Catalytic Subunit, Chain A, domain 1"/>
    <property type="match status" value="1"/>
</dbReference>
<dbReference type="InterPro" id="IPR003903">
    <property type="entry name" value="UIM_dom"/>
</dbReference>
<feature type="compositionally biased region" description="Pro residues" evidence="2">
    <location>
        <begin position="403"/>
        <end position="413"/>
    </location>
</feature>
<organism evidence="4 5">
    <name type="scientific">Tagetes erecta</name>
    <name type="common">African marigold</name>
    <dbReference type="NCBI Taxonomy" id="13708"/>
    <lineage>
        <taxon>Eukaryota</taxon>
        <taxon>Viridiplantae</taxon>
        <taxon>Streptophyta</taxon>
        <taxon>Embryophyta</taxon>
        <taxon>Tracheophyta</taxon>
        <taxon>Spermatophyta</taxon>
        <taxon>Magnoliopsida</taxon>
        <taxon>eudicotyledons</taxon>
        <taxon>Gunneridae</taxon>
        <taxon>Pentapetalae</taxon>
        <taxon>asterids</taxon>
        <taxon>campanulids</taxon>
        <taxon>Asterales</taxon>
        <taxon>Asteraceae</taxon>
        <taxon>Asteroideae</taxon>
        <taxon>Heliantheae alliance</taxon>
        <taxon>Tageteae</taxon>
        <taxon>Tagetes</taxon>
    </lineage>
</organism>
<sequence>MATPNQEAIDTFISITGSSESIAIQKLTEHGGDLNEAVNAHFTEGDRNIRQETSVAGPQDDFMDMDDPIPSAPQGPPFSLFPSARDMNPFSLLDPNFTRSIFDSGPTFRSGEPFVSHPREVRQIPIEVKDGPDSTTESERSGHAPRIEDVTETATENVPETRGLVTVDESDTDDDFPTSNLRPSASQIGDLPDYAIEEEMVRAAIEASKKDSQMGLGDEALPQPMQSQLEDPELAQAVSLSLKTAEQEKALRQLGSEVGPSEPRGSKLVEVEENETLTLLNGRVGAGSSSIPDEVEEAEEQPLVRNRSRLTSSRSVDSAEDIEEVDIDLPLSLQQPPSINHTGNNRSDFPSDEWGGISSMEHDEAVMLEAALFGGIPEGSGYRVPFAPHQFMQNGLDGNLGPYPRPTPRPPSPSLTAQRLIREQQDDEYLAALQADREKELLEQSAKEAAMEEERRKEEEARIKLEEEQELERQLAGKEASLPQEPTSDDENAVTLLVRMPDGSRRGRRFLRTDKLQHLFSFIDIARVVKPGTYRLVRPYPRRAFSDGESNLSLNELGLTSKQEALFLEPI</sequence>
<feature type="compositionally biased region" description="Polar residues" evidence="2">
    <location>
        <begin position="177"/>
        <end position="187"/>
    </location>
</feature>
<accession>A0AAD8KA53</accession>